<gene>
    <name evidence="1" type="ORF">Amon02_000410600</name>
</gene>
<dbReference type="EMBL" id="BSXS01002723">
    <property type="protein sequence ID" value="GME79729.1"/>
    <property type="molecule type" value="Genomic_DNA"/>
</dbReference>
<reference evidence="1" key="1">
    <citation type="submission" date="2023-04" db="EMBL/GenBank/DDBJ databases">
        <title>Ambrosiozyma monospora NBRC 10751.</title>
        <authorList>
            <person name="Ichikawa N."/>
            <person name="Sato H."/>
            <person name="Tonouchi N."/>
        </authorList>
    </citation>
    <scope>NUCLEOTIDE SEQUENCE</scope>
    <source>
        <strain evidence="1">NBRC 10751</strain>
    </source>
</reference>
<proteinExistence type="predicted"/>
<evidence type="ECO:0000313" key="1">
    <source>
        <dbReference type="EMBL" id="GME79729.1"/>
    </source>
</evidence>
<protein>
    <submittedName>
        <fullName evidence="1">Unnamed protein product</fullName>
    </submittedName>
</protein>
<organism evidence="1 2">
    <name type="scientific">Ambrosiozyma monospora</name>
    <name type="common">Yeast</name>
    <name type="synonym">Endomycopsis monosporus</name>
    <dbReference type="NCBI Taxonomy" id="43982"/>
    <lineage>
        <taxon>Eukaryota</taxon>
        <taxon>Fungi</taxon>
        <taxon>Dikarya</taxon>
        <taxon>Ascomycota</taxon>
        <taxon>Saccharomycotina</taxon>
        <taxon>Pichiomycetes</taxon>
        <taxon>Pichiales</taxon>
        <taxon>Pichiaceae</taxon>
        <taxon>Ambrosiozyma</taxon>
    </lineage>
</organism>
<accession>A0ACB5T2Y1</accession>
<comment type="caution">
    <text evidence="1">The sequence shown here is derived from an EMBL/GenBank/DDBJ whole genome shotgun (WGS) entry which is preliminary data.</text>
</comment>
<keyword evidence="2" id="KW-1185">Reference proteome</keyword>
<sequence>MDPFFAVLGVAFLLTISMSSGMDLMTNFIITIVVASIGVLAYKNWSLILKPFDKTDKDGIPLPSRKKKSSWLFKNPVKVWRSATTNGNITILDSKYKSRINTRHDFKTIGKISDEFADIFIEHILLSPEQFQSRFPALVEQRALYHQTLGSLFLEKLDHPQRVNDLFSHPNSLFANIWEKCELTGLDFINFILGLPSIQVEYSLTTNVPSSVMKKSH</sequence>
<evidence type="ECO:0000313" key="2">
    <source>
        <dbReference type="Proteomes" id="UP001165064"/>
    </source>
</evidence>
<name>A0ACB5T2Y1_AMBMO</name>
<dbReference type="Proteomes" id="UP001165064">
    <property type="component" value="Unassembled WGS sequence"/>
</dbReference>